<dbReference type="NCBIfam" id="TIGR03534">
    <property type="entry name" value="RF_mod_PrmC"/>
    <property type="match status" value="1"/>
</dbReference>
<evidence type="ECO:0000313" key="9">
    <source>
        <dbReference type="Proteomes" id="UP000223606"/>
    </source>
</evidence>
<feature type="binding site" evidence="5">
    <location>
        <position position="201"/>
    </location>
    <ligand>
        <name>S-adenosyl-L-methionine</name>
        <dbReference type="ChEBI" id="CHEBI:59789"/>
    </ligand>
</feature>
<reference evidence="9" key="1">
    <citation type="submission" date="2017-09" db="EMBL/GenBank/DDBJ databases">
        <title>Genome sequence of Nannocystis excedens DSM 71.</title>
        <authorList>
            <person name="Blom J."/>
        </authorList>
    </citation>
    <scope>NUCLEOTIDE SEQUENCE [LARGE SCALE GENOMIC DNA]</scope>
    <source>
        <strain evidence="9">type strain: E19</strain>
    </source>
</reference>
<dbReference type="PANTHER" id="PTHR18895:SF74">
    <property type="entry name" value="MTRF1L RELEASE FACTOR GLUTAMINE METHYLTRANSFERASE"/>
    <property type="match status" value="1"/>
</dbReference>
<dbReference type="Pfam" id="PF05175">
    <property type="entry name" value="MTS"/>
    <property type="match status" value="1"/>
</dbReference>
<dbReference type="CDD" id="cd02440">
    <property type="entry name" value="AdoMet_MTases"/>
    <property type="match status" value="1"/>
</dbReference>
<keyword evidence="1 5" id="KW-0489">Methyltransferase</keyword>
<keyword evidence="2 5" id="KW-0808">Transferase</keyword>
<comment type="function">
    <text evidence="5">Methylates the class 1 translation termination release factors RF1/PrfA and RF2/PrfB on the glutamine residue of the universally conserved GGQ motif.</text>
</comment>
<evidence type="ECO:0000256" key="3">
    <source>
        <dbReference type="ARBA" id="ARBA00022691"/>
    </source>
</evidence>
<comment type="catalytic activity">
    <reaction evidence="4 5">
        <text>L-glutaminyl-[peptide chain release factor] + S-adenosyl-L-methionine = N(5)-methyl-L-glutaminyl-[peptide chain release factor] + S-adenosyl-L-homocysteine + H(+)</text>
        <dbReference type="Rhea" id="RHEA:42896"/>
        <dbReference type="Rhea" id="RHEA-COMP:10271"/>
        <dbReference type="Rhea" id="RHEA-COMP:10272"/>
        <dbReference type="ChEBI" id="CHEBI:15378"/>
        <dbReference type="ChEBI" id="CHEBI:30011"/>
        <dbReference type="ChEBI" id="CHEBI:57856"/>
        <dbReference type="ChEBI" id="CHEBI:59789"/>
        <dbReference type="ChEBI" id="CHEBI:61891"/>
        <dbReference type="EC" id="2.1.1.297"/>
    </reaction>
</comment>
<proteinExistence type="inferred from homology"/>
<comment type="similarity">
    <text evidence="5">Belongs to the protein N5-glutamine methyltransferase family. PrmC subfamily.</text>
</comment>
<gene>
    <name evidence="5 8" type="primary">prmC</name>
    <name evidence="8" type="ORF">HDIA_3767</name>
</gene>
<dbReference type="InterPro" id="IPR040758">
    <property type="entry name" value="PrmC_N"/>
</dbReference>
<dbReference type="GO" id="GO:0032259">
    <property type="term" value="P:methylation"/>
    <property type="evidence" value="ECO:0007669"/>
    <property type="project" value="UniProtKB-KW"/>
</dbReference>
<feature type="binding site" evidence="5">
    <location>
        <begin position="135"/>
        <end position="139"/>
    </location>
    <ligand>
        <name>S-adenosyl-L-methionine</name>
        <dbReference type="ChEBI" id="CHEBI:59789"/>
    </ligand>
</feature>
<dbReference type="InterPro" id="IPR007848">
    <property type="entry name" value="Small_mtfrase_dom"/>
</dbReference>
<feature type="domain" description="Methyltransferase small" evidence="6">
    <location>
        <begin position="131"/>
        <end position="208"/>
    </location>
</feature>
<dbReference type="NCBIfam" id="TIGR00536">
    <property type="entry name" value="hemK_fam"/>
    <property type="match status" value="1"/>
</dbReference>
<keyword evidence="9" id="KW-1185">Reference proteome</keyword>
<dbReference type="AlphaFoldDB" id="A0A2C9DAZ8"/>
<sequence length="294" mass="30212">MVPDPSLTIDATLGVVRRQLAAAGIDSAAVDARLLVREAIGASPTDLILCGGEPLGDAAAGRLAELLPQRLAREPMARILGRQEFFGLSFLLSPATLVPRPDTETLVETCLDLVRGGMLAGVGPSGEGLSFADIGTGSGAILVALLHALPGAHGVGIDLSTQALATAEANAAANGVDARCSFVATSYLEGIGGPFDFIVSNPPYIEAGVIDALEPEVAQHEPKLALDGGADGLDAYRAICKAAPSRLKPGGFLAVEIGFDQAETVSQLFDQAGFRDIALHRDLAGRARVVCGRL</sequence>
<protein>
    <recommendedName>
        <fullName evidence="5">Release factor glutamine methyltransferase</fullName>
        <shortName evidence="5">RF MTase</shortName>
        <ecNumber evidence="5">2.1.1.297</ecNumber>
    </recommendedName>
    <alternativeName>
        <fullName evidence="5">N5-glutamine methyltransferase PrmC</fullName>
    </alternativeName>
    <alternativeName>
        <fullName evidence="5">Protein-(glutamine-N5) MTase PrmC</fullName>
    </alternativeName>
    <alternativeName>
        <fullName evidence="5">Protein-glutamine N-methyltransferase PrmC</fullName>
    </alternativeName>
</protein>
<feature type="binding site" evidence="5">
    <location>
        <begin position="201"/>
        <end position="204"/>
    </location>
    <ligand>
        <name>substrate</name>
    </ligand>
</feature>
<dbReference type="EC" id="2.1.1.297" evidence="5"/>
<dbReference type="InterPro" id="IPR029063">
    <property type="entry name" value="SAM-dependent_MTases_sf"/>
</dbReference>
<dbReference type="Proteomes" id="UP000223606">
    <property type="component" value="Chromosome 1"/>
</dbReference>
<dbReference type="PANTHER" id="PTHR18895">
    <property type="entry name" value="HEMK METHYLTRANSFERASE"/>
    <property type="match status" value="1"/>
</dbReference>
<dbReference type="InterPro" id="IPR002052">
    <property type="entry name" value="DNA_methylase_N6_adenine_CS"/>
</dbReference>
<evidence type="ECO:0000259" key="7">
    <source>
        <dbReference type="Pfam" id="PF17827"/>
    </source>
</evidence>
<feature type="domain" description="Release factor glutamine methyltransferase N-terminal" evidence="7">
    <location>
        <begin position="17"/>
        <end position="81"/>
    </location>
</feature>
<organism evidence="8 9">
    <name type="scientific">Hartmannibacter diazotrophicus</name>
    <dbReference type="NCBI Taxonomy" id="1482074"/>
    <lineage>
        <taxon>Bacteria</taxon>
        <taxon>Pseudomonadati</taxon>
        <taxon>Pseudomonadota</taxon>
        <taxon>Alphaproteobacteria</taxon>
        <taxon>Hyphomicrobiales</taxon>
        <taxon>Pleomorphomonadaceae</taxon>
        <taxon>Hartmannibacter</taxon>
    </lineage>
</organism>
<dbReference type="Gene3D" id="3.40.50.150">
    <property type="entry name" value="Vaccinia Virus protein VP39"/>
    <property type="match status" value="1"/>
</dbReference>
<evidence type="ECO:0000256" key="5">
    <source>
        <dbReference type="HAMAP-Rule" id="MF_02126"/>
    </source>
</evidence>
<dbReference type="SUPFAM" id="SSF53335">
    <property type="entry name" value="S-adenosyl-L-methionine-dependent methyltransferases"/>
    <property type="match status" value="1"/>
</dbReference>
<dbReference type="OrthoDB" id="9800643at2"/>
<evidence type="ECO:0000256" key="4">
    <source>
        <dbReference type="ARBA" id="ARBA00048391"/>
    </source>
</evidence>
<evidence type="ECO:0000256" key="1">
    <source>
        <dbReference type="ARBA" id="ARBA00022603"/>
    </source>
</evidence>
<dbReference type="PROSITE" id="PS00092">
    <property type="entry name" value="N6_MTASE"/>
    <property type="match status" value="1"/>
</dbReference>
<name>A0A2C9DAZ8_9HYPH</name>
<accession>A0A2C9DAZ8</accession>
<dbReference type="InterPro" id="IPR050320">
    <property type="entry name" value="N5-glutamine_MTase"/>
</dbReference>
<evidence type="ECO:0000259" key="6">
    <source>
        <dbReference type="Pfam" id="PF05175"/>
    </source>
</evidence>
<dbReference type="Gene3D" id="1.10.8.10">
    <property type="entry name" value="DNA helicase RuvA subunit, C-terminal domain"/>
    <property type="match status" value="1"/>
</dbReference>
<dbReference type="Pfam" id="PF17827">
    <property type="entry name" value="PrmC_N"/>
    <property type="match status" value="1"/>
</dbReference>
<comment type="caution">
    <text evidence="5">Lacks conserved residue(s) required for the propagation of feature annotation.</text>
</comment>
<feature type="binding site" evidence="5">
    <location>
        <position position="158"/>
    </location>
    <ligand>
        <name>S-adenosyl-L-methionine</name>
        <dbReference type="ChEBI" id="CHEBI:59789"/>
    </ligand>
</feature>
<keyword evidence="3 5" id="KW-0949">S-adenosyl-L-methionine</keyword>
<dbReference type="InterPro" id="IPR019874">
    <property type="entry name" value="RF_methyltr_PrmC"/>
</dbReference>
<dbReference type="InterPro" id="IPR004556">
    <property type="entry name" value="HemK-like"/>
</dbReference>
<dbReference type="GO" id="GO:0003676">
    <property type="term" value="F:nucleic acid binding"/>
    <property type="evidence" value="ECO:0007669"/>
    <property type="project" value="InterPro"/>
</dbReference>
<evidence type="ECO:0000313" key="8">
    <source>
        <dbReference type="EMBL" id="SON57308.1"/>
    </source>
</evidence>
<dbReference type="KEGG" id="hdi:HDIA_3767"/>
<dbReference type="EMBL" id="LT960614">
    <property type="protein sequence ID" value="SON57308.1"/>
    <property type="molecule type" value="Genomic_DNA"/>
</dbReference>
<dbReference type="RefSeq" id="WP_099557585.1">
    <property type="nucleotide sequence ID" value="NZ_LT960614.1"/>
</dbReference>
<evidence type="ECO:0000256" key="2">
    <source>
        <dbReference type="ARBA" id="ARBA00022679"/>
    </source>
</evidence>
<dbReference type="HAMAP" id="MF_02126">
    <property type="entry name" value="RF_methyltr_PrmC"/>
    <property type="match status" value="1"/>
</dbReference>
<dbReference type="GO" id="GO:0102559">
    <property type="term" value="F:peptide chain release factor N(5)-glutamine methyltransferase activity"/>
    <property type="evidence" value="ECO:0007669"/>
    <property type="project" value="UniProtKB-EC"/>
</dbReference>